<name>A0A9D4CB34_DREPO</name>
<gene>
    <name evidence="5" type="ORF">DPMN_063739</name>
</gene>
<dbReference type="AlphaFoldDB" id="A0A9D4CB34"/>
<evidence type="ECO:0000256" key="2">
    <source>
        <dbReference type="ARBA" id="ARBA00023180"/>
    </source>
</evidence>
<protein>
    <submittedName>
        <fullName evidence="5">Uncharacterized protein</fullName>
    </submittedName>
</protein>
<dbReference type="SUPFAM" id="SSF52058">
    <property type="entry name" value="L domain-like"/>
    <property type="match status" value="1"/>
</dbReference>
<reference evidence="5" key="2">
    <citation type="submission" date="2020-11" db="EMBL/GenBank/DDBJ databases">
        <authorList>
            <person name="McCartney M.A."/>
            <person name="Auch B."/>
            <person name="Kono T."/>
            <person name="Mallez S."/>
            <person name="Becker A."/>
            <person name="Gohl D.M."/>
            <person name="Silverstein K.A.T."/>
            <person name="Koren S."/>
            <person name="Bechman K.B."/>
            <person name="Herman A."/>
            <person name="Abrahante J.E."/>
            <person name="Garbe J."/>
        </authorList>
    </citation>
    <scope>NUCLEOTIDE SEQUENCE</scope>
    <source>
        <strain evidence="5">Duluth1</strain>
        <tissue evidence="5">Whole animal</tissue>
    </source>
</reference>
<evidence type="ECO:0000313" key="6">
    <source>
        <dbReference type="Proteomes" id="UP000828390"/>
    </source>
</evidence>
<feature type="transmembrane region" description="Helical" evidence="3">
    <location>
        <begin position="338"/>
        <end position="358"/>
    </location>
</feature>
<keyword evidence="3" id="KW-0812">Transmembrane</keyword>
<proteinExistence type="predicted"/>
<keyword evidence="2" id="KW-0325">Glycoprotein</keyword>
<dbReference type="EMBL" id="JAIWYP010000013">
    <property type="protein sequence ID" value="KAH3720833.1"/>
    <property type="molecule type" value="Genomic_DNA"/>
</dbReference>
<dbReference type="InterPro" id="IPR032675">
    <property type="entry name" value="LRR_dom_sf"/>
</dbReference>
<keyword evidence="3" id="KW-0472">Membrane</keyword>
<dbReference type="PANTHER" id="PTHR45842">
    <property type="entry name" value="SYNAPTIC ADHESION-LIKE MOLECULE SALM"/>
    <property type="match status" value="1"/>
</dbReference>
<feature type="signal peptide" evidence="4">
    <location>
        <begin position="1"/>
        <end position="20"/>
    </location>
</feature>
<dbReference type="Gene3D" id="3.80.10.10">
    <property type="entry name" value="Ribonuclease Inhibitor"/>
    <property type="match status" value="1"/>
</dbReference>
<evidence type="ECO:0000313" key="5">
    <source>
        <dbReference type="EMBL" id="KAH3720833.1"/>
    </source>
</evidence>
<comment type="caution">
    <text evidence="5">The sequence shown here is derived from an EMBL/GenBank/DDBJ whole genome shotgun (WGS) entry which is preliminary data.</text>
</comment>
<keyword evidence="6" id="KW-1185">Reference proteome</keyword>
<evidence type="ECO:0000256" key="1">
    <source>
        <dbReference type="ARBA" id="ARBA00022729"/>
    </source>
</evidence>
<dbReference type="InterPro" id="IPR050467">
    <property type="entry name" value="LRFN"/>
</dbReference>
<accession>A0A9D4CB34</accession>
<reference evidence="5" key="1">
    <citation type="journal article" date="2019" name="bioRxiv">
        <title>The Genome of the Zebra Mussel, Dreissena polymorpha: A Resource for Invasive Species Research.</title>
        <authorList>
            <person name="McCartney M.A."/>
            <person name="Auch B."/>
            <person name="Kono T."/>
            <person name="Mallez S."/>
            <person name="Zhang Y."/>
            <person name="Obille A."/>
            <person name="Becker A."/>
            <person name="Abrahante J.E."/>
            <person name="Garbe J."/>
            <person name="Badalamenti J.P."/>
            <person name="Herman A."/>
            <person name="Mangelson H."/>
            <person name="Liachko I."/>
            <person name="Sullivan S."/>
            <person name="Sone E.D."/>
            <person name="Koren S."/>
            <person name="Silverstein K.A.T."/>
            <person name="Beckman K.B."/>
            <person name="Gohl D.M."/>
        </authorList>
    </citation>
    <scope>NUCLEOTIDE SEQUENCE</scope>
    <source>
        <strain evidence="5">Duluth1</strain>
        <tissue evidence="5">Whole animal</tissue>
    </source>
</reference>
<keyword evidence="3" id="KW-1133">Transmembrane helix</keyword>
<dbReference type="Proteomes" id="UP000828390">
    <property type="component" value="Unassembled WGS sequence"/>
</dbReference>
<dbReference type="OrthoDB" id="4691307at2759"/>
<dbReference type="PANTHER" id="PTHR45842:SF12">
    <property type="entry name" value="KEKKON 5, ISOFORM A"/>
    <property type="match status" value="1"/>
</dbReference>
<organism evidence="5 6">
    <name type="scientific">Dreissena polymorpha</name>
    <name type="common">Zebra mussel</name>
    <name type="synonym">Mytilus polymorpha</name>
    <dbReference type="NCBI Taxonomy" id="45954"/>
    <lineage>
        <taxon>Eukaryota</taxon>
        <taxon>Metazoa</taxon>
        <taxon>Spiralia</taxon>
        <taxon>Lophotrochozoa</taxon>
        <taxon>Mollusca</taxon>
        <taxon>Bivalvia</taxon>
        <taxon>Autobranchia</taxon>
        <taxon>Heteroconchia</taxon>
        <taxon>Euheterodonta</taxon>
        <taxon>Imparidentia</taxon>
        <taxon>Neoheterodontei</taxon>
        <taxon>Myida</taxon>
        <taxon>Dreissenoidea</taxon>
        <taxon>Dreissenidae</taxon>
        <taxon>Dreissena</taxon>
    </lineage>
</organism>
<evidence type="ECO:0000256" key="4">
    <source>
        <dbReference type="SAM" id="SignalP"/>
    </source>
</evidence>
<feature type="chain" id="PRO_5038365686" evidence="4">
    <location>
        <begin position="21"/>
        <end position="360"/>
    </location>
</feature>
<keyword evidence="1 4" id="KW-0732">Signal</keyword>
<sequence>MNRRFKSPLLLAFVAAYVIAGSFIGVASQLSSEDCPLLCDCNLLNNNLVNVTCVEFPKRFPDYTRNLRFENTSIDIISINSFLRLKHLYSINFSNITIGTIQACSFAELGNLTAIVFQGCKINLLQGNAFSNLFNISRIKFSHSSINEISSHAFQNLSYIDDIIFENTQIVTIHPFAFRMISHVQHLHISHSNITTLLKSGFVVIDHVMNVSIVGNHFEAVYCDNIDFLLENVTFPLVRNNTFNCTCFLTWLWTSTGNRTTVMRSTPELGNTCVEKGNLANVRIDSVCPDASQRNKSCTPLLPSPPHVCSSNDDSLRPLTQLPYPTSTKLTPTNSASALIDSLACLLFVAAGALFVILTV</sequence>
<evidence type="ECO:0000256" key="3">
    <source>
        <dbReference type="SAM" id="Phobius"/>
    </source>
</evidence>